<comment type="caution">
    <text evidence="2">The sequence shown here is derived from an EMBL/GenBank/DDBJ whole genome shotgun (WGS) entry which is preliminary data.</text>
</comment>
<evidence type="ECO:0000256" key="1">
    <source>
        <dbReference type="SAM" id="MobiDB-lite"/>
    </source>
</evidence>
<keyword evidence="3" id="KW-1185">Reference proteome</keyword>
<name>A0A9W9BZ50_9PLEO</name>
<proteinExistence type="predicted"/>
<gene>
    <name evidence="2" type="ORF">N0V87_006106</name>
</gene>
<evidence type="ECO:0000313" key="3">
    <source>
        <dbReference type="Proteomes" id="UP001140562"/>
    </source>
</evidence>
<dbReference type="Proteomes" id="UP001140562">
    <property type="component" value="Unassembled WGS sequence"/>
</dbReference>
<accession>A0A9W9BZ50</accession>
<dbReference type="AlphaFoldDB" id="A0A9W9BZ50"/>
<evidence type="ECO:0000313" key="2">
    <source>
        <dbReference type="EMBL" id="KAJ4335448.1"/>
    </source>
</evidence>
<reference evidence="2" key="1">
    <citation type="submission" date="2022-10" db="EMBL/GenBank/DDBJ databases">
        <title>Tapping the CABI collections for fungal endophytes: first genome assemblies for Collariella, Neodidymelliopsis, Ascochyta clinopodiicola, Didymella pomorum, Didymosphaeria variabile, Neocosmospora piperis and Neocucurbitaria cava.</title>
        <authorList>
            <person name="Hill R."/>
        </authorList>
    </citation>
    <scope>NUCLEOTIDE SEQUENCE</scope>
    <source>
        <strain evidence="2">IMI 360193</strain>
    </source>
</reference>
<feature type="compositionally biased region" description="Low complexity" evidence="1">
    <location>
        <begin position="132"/>
        <end position="146"/>
    </location>
</feature>
<sequence length="178" mass="20054">MDPTTPVFQSDYGCTDYKESVYVDSAHGAAAPQMFASTPEKKISAINTINTLKPPTTPDAMERYTQREKNLRMEAYKAEEKVKELQIKICGLERERKEFRDIEQAYSDRWDTLEAEKEAAQEEASEFEQERNAALAQASSLQQANQSLNNSVQALTAEVTEPRGANSGLLRTLNNKWA</sequence>
<feature type="region of interest" description="Disordered" evidence="1">
    <location>
        <begin position="117"/>
        <end position="146"/>
    </location>
</feature>
<dbReference type="EMBL" id="JAPEUV010000061">
    <property type="protein sequence ID" value="KAJ4335448.1"/>
    <property type="molecule type" value="Genomic_DNA"/>
</dbReference>
<protein>
    <submittedName>
        <fullName evidence="2">Uncharacterized protein</fullName>
    </submittedName>
</protein>
<feature type="region of interest" description="Disordered" evidence="1">
    <location>
        <begin position="158"/>
        <end position="178"/>
    </location>
</feature>
<organism evidence="2 3">
    <name type="scientific">Didymella glomerata</name>
    <dbReference type="NCBI Taxonomy" id="749621"/>
    <lineage>
        <taxon>Eukaryota</taxon>
        <taxon>Fungi</taxon>
        <taxon>Dikarya</taxon>
        <taxon>Ascomycota</taxon>
        <taxon>Pezizomycotina</taxon>
        <taxon>Dothideomycetes</taxon>
        <taxon>Pleosporomycetidae</taxon>
        <taxon>Pleosporales</taxon>
        <taxon>Pleosporineae</taxon>
        <taxon>Didymellaceae</taxon>
        <taxon>Didymella</taxon>
    </lineage>
</organism>